<feature type="region of interest" description="Disordered" evidence="2">
    <location>
        <begin position="589"/>
        <end position="715"/>
    </location>
</feature>
<accession>A0A1B6MKN8</accession>
<feature type="compositionally biased region" description="Polar residues" evidence="2">
    <location>
        <begin position="358"/>
        <end position="367"/>
    </location>
</feature>
<feature type="compositionally biased region" description="Basic residues" evidence="2">
    <location>
        <begin position="610"/>
        <end position="628"/>
    </location>
</feature>
<organism evidence="3">
    <name type="scientific">Graphocephala atropunctata</name>
    <dbReference type="NCBI Taxonomy" id="36148"/>
    <lineage>
        <taxon>Eukaryota</taxon>
        <taxon>Metazoa</taxon>
        <taxon>Ecdysozoa</taxon>
        <taxon>Arthropoda</taxon>
        <taxon>Hexapoda</taxon>
        <taxon>Insecta</taxon>
        <taxon>Pterygota</taxon>
        <taxon>Neoptera</taxon>
        <taxon>Paraneoptera</taxon>
        <taxon>Hemiptera</taxon>
        <taxon>Auchenorrhyncha</taxon>
        <taxon>Membracoidea</taxon>
        <taxon>Cicadellidae</taxon>
        <taxon>Cicadellinae</taxon>
        <taxon>Cicadellini</taxon>
        <taxon>Graphocephala</taxon>
    </lineage>
</organism>
<feature type="compositionally biased region" description="Basic and acidic residues" evidence="2">
    <location>
        <begin position="595"/>
        <end position="609"/>
    </location>
</feature>
<feature type="compositionally biased region" description="Basic and acidic residues" evidence="2">
    <location>
        <begin position="670"/>
        <end position="681"/>
    </location>
</feature>
<feature type="region of interest" description="Disordered" evidence="2">
    <location>
        <begin position="206"/>
        <end position="231"/>
    </location>
</feature>
<feature type="compositionally biased region" description="Polar residues" evidence="2">
    <location>
        <begin position="154"/>
        <end position="166"/>
    </location>
</feature>
<keyword evidence="1" id="KW-0175">Coiled coil</keyword>
<dbReference type="EMBL" id="GEBQ01003481">
    <property type="protein sequence ID" value="JAT36496.1"/>
    <property type="molecule type" value="Transcribed_RNA"/>
</dbReference>
<feature type="compositionally biased region" description="Polar residues" evidence="2">
    <location>
        <begin position="705"/>
        <end position="715"/>
    </location>
</feature>
<feature type="region of interest" description="Disordered" evidence="2">
    <location>
        <begin position="339"/>
        <end position="382"/>
    </location>
</feature>
<name>A0A1B6MKN8_9HEMI</name>
<feature type="non-terminal residue" evidence="3">
    <location>
        <position position="1"/>
    </location>
</feature>
<proteinExistence type="predicted"/>
<reference evidence="3" key="1">
    <citation type="submission" date="2015-11" db="EMBL/GenBank/DDBJ databases">
        <title>De novo transcriptome assembly of four potential Pierce s Disease insect vectors from Arizona vineyards.</title>
        <authorList>
            <person name="Tassone E.E."/>
        </authorList>
    </citation>
    <scope>NUCLEOTIDE SEQUENCE</scope>
</reference>
<evidence type="ECO:0000256" key="1">
    <source>
        <dbReference type="SAM" id="Coils"/>
    </source>
</evidence>
<feature type="region of interest" description="Disordered" evidence="2">
    <location>
        <begin position="809"/>
        <end position="903"/>
    </location>
</feature>
<feature type="compositionally biased region" description="Basic residues" evidence="2">
    <location>
        <begin position="682"/>
        <end position="704"/>
    </location>
</feature>
<dbReference type="AlphaFoldDB" id="A0A1B6MKN8"/>
<feature type="region of interest" description="Disordered" evidence="2">
    <location>
        <begin position="519"/>
        <end position="575"/>
    </location>
</feature>
<feature type="non-terminal residue" evidence="3">
    <location>
        <position position="903"/>
    </location>
</feature>
<sequence>EENNFLKNDMLGAIKPSNVNFQSLRTIDIQKGELESKCQTRGNDHASKQSNLLPPSESLNTTLKQYIGVKYDGSVENVGDSLNPMSNQELDNVESFGNSDHKTSNKEITTNNTRTNITNQQNEFKRKRPVRRIVSQPKIVVEVLSTCNKENVMNKSGCAPSSTHVQGQEREKTQKNISEDYNKEKETKITKYNNESDVISSAPIQKLTSPNDNRCESELAKSGENTTSGNQGHEIFNNLNITQPAVSNQILTTTSEHVSECDISSKQTENLSDIRKLLDSSVSSSPNSEKNIFKRSESLKMMPKPIPKVNYDVLSQIVDGKENLSKITVPSKLKSETYMHSLRENRNISSKKEKPNKLNENISSTIDKNPNNNENPSNKSPQIKAIQNTVKEDIINQKEVFQQSSKQLDLKSQLQCSSKDLQTNQKVHNFIDTDKKSKRIEERTNEPIKLKPTFQIKLEKVGAKDIDQIPYIASINKRIRVSKYQSTNAKPALPQVSDKVSENISLDLKHAKKAQLENKIKLTSPSTQKKDTLTAPLMCKEPKSDNSRYRHSDSFSPEVCNQGNGNPSPVHEKYTKPMCEESPEQLKNIGSRYLSKSEVKSTNPKEPRTRSKYRSRSPRTRSHHRYRSRSYSPDQIYSRHHIHTPRTRSSHRSRRSRSCSPYKYKRNRSKFYDQEYKERKGERGRHLKRSRSRSPNRSHRKLHNSKSPVGNNNRTLGEMRQSYEEKSGGKLVNVTQEHHTQIQKATTNENSYTQQIEQLRKELEFYKSNQNKNHKTTNAECLLKKDIVTNNPNLRQEATKLSIEPTGKLNVSSKSVENQLSVSSTKQGCSTQPVKNQPSTSSAKRSYSTQPMVDQLSASSTKQSCSTQPVVDQLSASSTKQSCSTQPVVDQLSASSTKQSCST</sequence>
<feature type="region of interest" description="Disordered" evidence="2">
    <location>
        <begin position="154"/>
        <end position="183"/>
    </location>
</feature>
<feature type="compositionally biased region" description="Basic and acidic residues" evidence="2">
    <location>
        <begin position="540"/>
        <end position="553"/>
    </location>
</feature>
<protein>
    <submittedName>
        <fullName evidence="3">Uncharacterized protein</fullName>
    </submittedName>
</protein>
<gene>
    <name evidence="3" type="ORF">g.7854</name>
</gene>
<evidence type="ECO:0000256" key="2">
    <source>
        <dbReference type="SAM" id="MobiDB-lite"/>
    </source>
</evidence>
<feature type="coiled-coil region" evidence="1">
    <location>
        <begin position="742"/>
        <end position="769"/>
    </location>
</feature>
<feature type="compositionally biased region" description="Basic and acidic residues" evidence="2">
    <location>
        <begin position="167"/>
        <end position="183"/>
    </location>
</feature>
<evidence type="ECO:0000313" key="3">
    <source>
        <dbReference type="EMBL" id="JAT36496.1"/>
    </source>
</evidence>
<feature type="compositionally biased region" description="Low complexity" evidence="2">
    <location>
        <begin position="368"/>
        <end position="381"/>
    </location>
</feature>
<feature type="compositionally biased region" description="Basic residues" evidence="2">
    <location>
        <begin position="638"/>
        <end position="669"/>
    </location>
</feature>
<feature type="compositionally biased region" description="Basic and acidic residues" evidence="2">
    <location>
        <begin position="339"/>
        <end position="357"/>
    </location>
</feature>